<reference evidence="2 3" key="1">
    <citation type="submission" date="2013-01" db="EMBL/GenBank/DDBJ databases">
        <authorList>
            <person name="Fiebig A."/>
            <person name="Goeker M."/>
            <person name="Klenk H.-P.P."/>
        </authorList>
    </citation>
    <scope>NUCLEOTIDE SEQUENCE [LARGE SCALE GENOMIC DNA]</scope>
    <source>
        <strain evidence="2 3">DSM 24838</strain>
    </source>
</reference>
<evidence type="ECO:0000256" key="1">
    <source>
        <dbReference type="SAM" id="SignalP"/>
    </source>
</evidence>
<dbReference type="PROSITE" id="PS51257">
    <property type="entry name" value="PROKAR_LIPOPROTEIN"/>
    <property type="match status" value="1"/>
</dbReference>
<evidence type="ECO:0000313" key="2">
    <source>
        <dbReference type="EMBL" id="KIQ69887.1"/>
    </source>
</evidence>
<sequence>MMSSRPILSGLALMSLLAACASPARFDDMGLTAPPAPPPPEPPPEVRLIAAIENQGCVLDATNVSSVLLAANLTQEQLTTIVPTLDDAGRLEVAGDGAIRVLTERCV</sequence>
<comment type="caution">
    <text evidence="2">The sequence shown here is derived from an EMBL/GenBank/DDBJ whole genome shotgun (WGS) entry which is preliminary data.</text>
</comment>
<organism evidence="2 3">
    <name type="scientific">Wenxinia marina DSM 24838</name>
    <dbReference type="NCBI Taxonomy" id="1123501"/>
    <lineage>
        <taxon>Bacteria</taxon>
        <taxon>Pseudomonadati</taxon>
        <taxon>Pseudomonadota</taxon>
        <taxon>Alphaproteobacteria</taxon>
        <taxon>Rhodobacterales</taxon>
        <taxon>Roseobacteraceae</taxon>
        <taxon>Wenxinia</taxon>
    </lineage>
</organism>
<dbReference type="AlphaFoldDB" id="A0A0D0QC53"/>
<protein>
    <submittedName>
        <fullName evidence="2">Uncharacterized protein</fullName>
    </submittedName>
</protein>
<dbReference type="EMBL" id="AONG01000008">
    <property type="protein sequence ID" value="KIQ69887.1"/>
    <property type="molecule type" value="Genomic_DNA"/>
</dbReference>
<dbReference type="eggNOG" id="ENOG5033KCU">
    <property type="taxonomic scope" value="Bacteria"/>
</dbReference>
<feature type="chain" id="PRO_5002219379" evidence="1">
    <location>
        <begin position="27"/>
        <end position="107"/>
    </location>
</feature>
<accession>A0A0D0QC53</accession>
<name>A0A0D0QC53_9RHOB</name>
<evidence type="ECO:0000313" key="3">
    <source>
        <dbReference type="Proteomes" id="UP000035100"/>
    </source>
</evidence>
<feature type="signal peptide" evidence="1">
    <location>
        <begin position="1"/>
        <end position="26"/>
    </location>
</feature>
<keyword evidence="1" id="KW-0732">Signal</keyword>
<gene>
    <name evidence="2" type="ORF">Wenmar_01457</name>
</gene>
<proteinExistence type="predicted"/>
<dbReference type="Proteomes" id="UP000035100">
    <property type="component" value="Unassembled WGS sequence"/>
</dbReference>
<keyword evidence="3" id="KW-1185">Reference proteome</keyword>
<dbReference type="STRING" id="1123501.Wenmar_01457"/>